<reference evidence="10" key="1">
    <citation type="journal article" date="2013" name="PLoS Pathog.">
        <title>Deciphering the cryptic genome: genome-wide analyses of the rice pathogen Fusarium fujikuroi reveal complex regulation of secondary metabolism and novel metabolites.</title>
        <authorList>
            <person name="Wiemann P."/>
            <person name="Sieber C.M."/>
            <person name="von Bargen K.W."/>
            <person name="Studt L."/>
            <person name="Niehaus E.M."/>
            <person name="Espino J.J."/>
            <person name="Huss K."/>
            <person name="Michielse C.B."/>
            <person name="Albermann S."/>
            <person name="Wagner D."/>
            <person name="Bergner S.V."/>
            <person name="Connolly L.R."/>
            <person name="Fischer A."/>
            <person name="Reuter G."/>
            <person name="Kleigrewe K."/>
            <person name="Bald T."/>
            <person name="Wingfield B.D."/>
            <person name="Ophir R."/>
            <person name="Freeman S."/>
            <person name="Hippler M."/>
            <person name="Smith K.M."/>
            <person name="Brown D.W."/>
            <person name="Proctor R.H."/>
            <person name="Munsterkotter M."/>
            <person name="Freitag M."/>
            <person name="Humpf H.U."/>
            <person name="Guldener U."/>
            <person name="Tudzynski B."/>
        </authorList>
    </citation>
    <scope>NUCLEOTIDE SEQUENCE [LARGE SCALE GENOMIC DNA]</scope>
    <source>
        <strain evidence="10">CBS 195.34 / IMI 58289 / NRRL A-6831</strain>
    </source>
</reference>
<dbReference type="GeneID" id="35403079"/>
<dbReference type="PANTHER" id="PTHR13437">
    <property type="entry name" value="NUCLEOPORIN P58/P45 NUCLEOPORIN-LIKE PROTEIN 1"/>
    <property type="match status" value="1"/>
</dbReference>
<evidence type="ECO:0000256" key="5">
    <source>
        <dbReference type="ARBA" id="ARBA00023010"/>
    </source>
</evidence>
<organism evidence="9 10">
    <name type="scientific">Gibberella fujikuroi (strain CBS 195.34 / IMI 58289 / NRRL A-6831)</name>
    <name type="common">Bakanae and foot rot disease fungus</name>
    <name type="synonym">Fusarium fujikuroi</name>
    <dbReference type="NCBI Taxonomy" id="1279085"/>
    <lineage>
        <taxon>Eukaryota</taxon>
        <taxon>Fungi</taxon>
        <taxon>Dikarya</taxon>
        <taxon>Ascomycota</taxon>
        <taxon>Pezizomycotina</taxon>
        <taxon>Sordariomycetes</taxon>
        <taxon>Hypocreomycetidae</taxon>
        <taxon>Hypocreales</taxon>
        <taxon>Nectriaceae</taxon>
        <taxon>Fusarium</taxon>
        <taxon>Fusarium fujikuroi species complex</taxon>
    </lineage>
</organism>
<evidence type="ECO:0000256" key="6">
    <source>
        <dbReference type="ARBA" id="ARBA00023132"/>
    </source>
</evidence>
<dbReference type="HOGENOM" id="CLU_027081_0_0_1"/>
<dbReference type="PANTHER" id="PTHR13437:SF2">
    <property type="entry name" value="NUCLEOPORIN P58_P45"/>
    <property type="match status" value="1"/>
</dbReference>
<evidence type="ECO:0000256" key="8">
    <source>
        <dbReference type="SAM" id="MobiDB-lite"/>
    </source>
</evidence>
<evidence type="ECO:0000256" key="3">
    <source>
        <dbReference type="ARBA" id="ARBA00022816"/>
    </source>
</evidence>
<keyword evidence="6" id="KW-0906">Nuclear pore complex</keyword>
<dbReference type="RefSeq" id="XP_023435662.1">
    <property type="nucleotide sequence ID" value="XM_023568467.1"/>
</dbReference>
<accession>S0EFS1</accession>
<feature type="region of interest" description="Disordered" evidence="8">
    <location>
        <begin position="126"/>
        <end position="233"/>
    </location>
</feature>
<dbReference type="GO" id="GO:0015031">
    <property type="term" value="P:protein transport"/>
    <property type="evidence" value="ECO:0007669"/>
    <property type="project" value="UniProtKB-KW"/>
</dbReference>
<keyword evidence="4" id="KW-0653">Protein transport</keyword>
<dbReference type="GO" id="GO:0051028">
    <property type="term" value="P:mRNA transport"/>
    <property type="evidence" value="ECO:0007669"/>
    <property type="project" value="UniProtKB-KW"/>
</dbReference>
<dbReference type="STRING" id="1279085.S0EFS1"/>
<dbReference type="AlphaFoldDB" id="S0EFS1"/>
<keyword evidence="10" id="KW-1185">Reference proteome</keyword>
<protein>
    <submittedName>
        <fullName evidence="9">Uncharacterized protein</fullName>
    </submittedName>
</protein>
<dbReference type="Proteomes" id="UP000016800">
    <property type="component" value="Chromosome IX"/>
</dbReference>
<dbReference type="EMBL" id="HF679031">
    <property type="protein sequence ID" value="CCT73584.1"/>
    <property type="molecule type" value="Genomic_DNA"/>
</dbReference>
<feature type="compositionally biased region" description="Low complexity" evidence="8">
    <location>
        <begin position="70"/>
        <end position="90"/>
    </location>
</feature>
<proteinExistence type="predicted"/>
<evidence type="ECO:0000313" key="9">
    <source>
        <dbReference type="EMBL" id="CCT73584.1"/>
    </source>
</evidence>
<dbReference type="InterPro" id="IPR024882">
    <property type="entry name" value="NUP58/p45/49"/>
</dbReference>
<dbReference type="Pfam" id="PF21121">
    <property type="entry name" value="Nup49_C"/>
    <property type="match status" value="1"/>
</dbReference>
<evidence type="ECO:0000256" key="1">
    <source>
        <dbReference type="ARBA" id="ARBA00004567"/>
    </source>
</evidence>
<comment type="subcellular location">
    <subcellularLocation>
        <location evidence="1">Nucleus</location>
        <location evidence="1">Nuclear pore complex</location>
    </subcellularLocation>
</comment>
<evidence type="ECO:0000313" key="10">
    <source>
        <dbReference type="Proteomes" id="UP000016800"/>
    </source>
</evidence>
<dbReference type="Pfam" id="PF13634">
    <property type="entry name" value="Nucleoporin_FG"/>
    <property type="match status" value="1"/>
</dbReference>
<feature type="compositionally biased region" description="Polar residues" evidence="8">
    <location>
        <begin position="191"/>
        <end position="233"/>
    </location>
</feature>
<dbReference type="VEuPathDB" id="FungiDB:FFUJ_09611"/>
<dbReference type="GO" id="GO:0005643">
    <property type="term" value="C:nuclear pore"/>
    <property type="evidence" value="ECO:0007669"/>
    <property type="project" value="UniProtKB-SubCell"/>
</dbReference>
<keyword evidence="3" id="KW-0509">mRNA transport</keyword>
<dbReference type="InterPro" id="IPR025574">
    <property type="entry name" value="Nucleoporin_FG_rpt"/>
</dbReference>
<feature type="region of interest" description="Disordered" evidence="8">
    <location>
        <begin position="61"/>
        <end position="95"/>
    </location>
</feature>
<dbReference type="GO" id="GO:0017056">
    <property type="term" value="F:structural constituent of nuclear pore"/>
    <property type="evidence" value="ECO:0007669"/>
    <property type="project" value="InterPro"/>
</dbReference>
<feature type="compositionally biased region" description="Low complexity" evidence="8">
    <location>
        <begin position="127"/>
        <end position="190"/>
    </location>
</feature>
<name>S0EFS1_GIBF5</name>
<keyword evidence="5" id="KW-0811">Translocation</keyword>
<keyword evidence="7" id="KW-0539">Nucleus</keyword>
<evidence type="ECO:0000256" key="7">
    <source>
        <dbReference type="ARBA" id="ARBA00023242"/>
    </source>
</evidence>
<dbReference type="GO" id="GO:0008139">
    <property type="term" value="F:nuclear localization sequence binding"/>
    <property type="evidence" value="ECO:0007669"/>
    <property type="project" value="InterPro"/>
</dbReference>
<gene>
    <name evidence="9" type="ORF">FFUJ_09611</name>
</gene>
<sequence length="483" mass="50818">MSLIRSASGPAGGLSINTGAANAFTTHPNSARYIPLFYNLVGLFLLTGALNQFYSGTATSKPSAAGSLFGSSTTSTPTANTTTAPGATGTMSLFGNAAQKPATGGLFGQSTTATTTTPAAGGGLFGAAGATNTQQTQGTGTGLFGNTATNNTQQQGTTAQPTTTGTSLFGQSTQNQTQQPQQTGTGLFGQSTATNTQSNTGGLFGQSQAKPATGTSLFGQTQPQQNNTLGQSTTQVSAVQINYDSIRPRTRFDDLAKPVQDEIALLDLGIQRVIKMRDEIGEFMPQHEKDIEQLGLDVKFVESKFRTVQVALNNDIQTVKALQDQTRKNAADARLCFRGADNLKLPTHYHQTGLFASQAPAADSGGADAASTHADAQDLITYFNRICDDIEKYKARLDEYRGDIERDMPGVENGLYEQIRALRDRSAGSLVVQDQLNEVLLALRDTGSAIVAQAGQIADTRERLSRLQAGIVDSGVYAMGMNA</sequence>
<keyword evidence="2" id="KW-0813">Transport</keyword>
<evidence type="ECO:0000256" key="2">
    <source>
        <dbReference type="ARBA" id="ARBA00022448"/>
    </source>
</evidence>
<evidence type="ECO:0000256" key="4">
    <source>
        <dbReference type="ARBA" id="ARBA00022927"/>
    </source>
</evidence>